<organism evidence="1 2">
    <name type="scientific">Rotaria sordida</name>
    <dbReference type="NCBI Taxonomy" id="392033"/>
    <lineage>
        <taxon>Eukaryota</taxon>
        <taxon>Metazoa</taxon>
        <taxon>Spiralia</taxon>
        <taxon>Gnathifera</taxon>
        <taxon>Rotifera</taxon>
        <taxon>Eurotatoria</taxon>
        <taxon>Bdelloidea</taxon>
        <taxon>Philodinida</taxon>
        <taxon>Philodinidae</taxon>
        <taxon>Rotaria</taxon>
    </lineage>
</organism>
<dbReference type="Proteomes" id="UP000663874">
    <property type="component" value="Unassembled WGS sequence"/>
</dbReference>
<evidence type="ECO:0000313" key="2">
    <source>
        <dbReference type="Proteomes" id="UP000663874"/>
    </source>
</evidence>
<comment type="caution">
    <text evidence="1">The sequence shown here is derived from an EMBL/GenBank/DDBJ whole genome shotgun (WGS) entry which is preliminary data.</text>
</comment>
<sequence>MTSPLTKAEIERIVSSAFGDAFKLL</sequence>
<accession>A0A820KRC2</accession>
<gene>
    <name evidence="1" type="ORF">FNK824_LOCUS42198</name>
</gene>
<protein>
    <submittedName>
        <fullName evidence="1">Uncharacterized protein</fullName>
    </submittedName>
</protein>
<feature type="non-terminal residue" evidence="1">
    <location>
        <position position="25"/>
    </location>
</feature>
<reference evidence="1" key="1">
    <citation type="submission" date="2021-02" db="EMBL/GenBank/DDBJ databases">
        <authorList>
            <person name="Nowell W R."/>
        </authorList>
    </citation>
    <scope>NUCLEOTIDE SEQUENCE</scope>
</reference>
<proteinExistence type="predicted"/>
<evidence type="ECO:0000313" key="1">
    <source>
        <dbReference type="EMBL" id="CAF4346725.1"/>
    </source>
</evidence>
<name>A0A820KRC2_9BILA</name>
<dbReference type="EMBL" id="CAJOBE010047572">
    <property type="protein sequence ID" value="CAF4346725.1"/>
    <property type="molecule type" value="Genomic_DNA"/>
</dbReference>
<dbReference type="AlphaFoldDB" id="A0A820KRC2"/>